<dbReference type="EMBL" id="JAHGAV010000313">
    <property type="protein sequence ID" value="KAG6926538.1"/>
    <property type="molecule type" value="Genomic_DNA"/>
</dbReference>
<sequence length="148" mass="16397">MEVKLDSLVFARLPFEWRHIQLLQSDKSRAVSFTVQLFQMLNLSAAYLHCKPSICLNDHASLSQNCYENREMIPQQSDRGSYGNLHPLISFGPVLKGKSGFLDKQVEGGCCAFCCIPDVIWDHFCFAEHFAALHPVGLGGGLGTHSGV</sequence>
<dbReference type="Gene3D" id="2.60.40.4100">
    <property type="entry name" value="Zona pellucida, ZP-C domain"/>
    <property type="match status" value="1"/>
</dbReference>
<gene>
    <name evidence="1" type="ORF">G0U57_011888</name>
</gene>
<dbReference type="InterPro" id="IPR042235">
    <property type="entry name" value="ZP-C_dom"/>
</dbReference>
<evidence type="ECO:0000313" key="2">
    <source>
        <dbReference type="Proteomes" id="UP000765507"/>
    </source>
</evidence>
<proteinExistence type="predicted"/>
<accession>A0A8T1SCG8</accession>
<dbReference type="OrthoDB" id="9987373at2759"/>
<name>A0A8T1SCG8_CHESE</name>
<organism evidence="1 2">
    <name type="scientific">Chelydra serpentina</name>
    <name type="common">Snapping turtle</name>
    <name type="synonym">Testudo serpentina</name>
    <dbReference type="NCBI Taxonomy" id="8475"/>
    <lineage>
        <taxon>Eukaryota</taxon>
        <taxon>Metazoa</taxon>
        <taxon>Chordata</taxon>
        <taxon>Craniata</taxon>
        <taxon>Vertebrata</taxon>
        <taxon>Euteleostomi</taxon>
        <taxon>Archelosauria</taxon>
        <taxon>Testudinata</taxon>
        <taxon>Testudines</taxon>
        <taxon>Cryptodira</taxon>
        <taxon>Durocryptodira</taxon>
        <taxon>Americhelydia</taxon>
        <taxon>Chelydroidea</taxon>
        <taxon>Chelydridae</taxon>
        <taxon>Chelydra</taxon>
    </lineage>
</organism>
<protein>
    <submittedName>
        <fullName evidence="1">Uncharacterized protein</fullName>
    </submittedName>
</protein>
<comment type="caution">
    <text evidence="1">The sequence shown here is derived from an EMBL/GenBank/DDBJ whole genome shotgun (WGS) entry which is preliminary data.</text>
</comment>
<dbReference type="Proteomes" id="UP000765507">
    <property type="component" value="Unassembled WGS sequence"/>
</dbReference>
<reference evidence="1 2" key="1">
    <citation type="journal article" date="2020" name="G3 (Bethesda)">
        <title>Draft Genome of the Common Snapping Turtle, Chelydra serpentina, a Model for Phenotypic Plasticity in Reptiles.</title>
        <authorList>
            <person name="Das D."/>
            <person name="Singh S.K."/>
            <person name="Bierstedt J."/>
            <person name="Erickson A."/>
            <person name="Galli G.L.J."/>
            <person name="Crossley D.A. 2nd"/>
            <person name="Rhen T."/>
        </authorList>
    </citation>
    <scope>NUCLEOTIDE SEQUENCE [LARGE SCALE GENOMIC DNA]</scope>
    <source>
        <strain evidence="1">KW</strain>
    </source>
</reference>
<evidence type="ECO:0000313" key="1">
    <source>
        <dbReference type="EMBL" id="KAG6926538.1"/>
    </source>
</evidence>
<keyword evidence="2" id="KW-1185">Reference proteome</keyword>
<dbReference type="AlphaFoldDB" id="A0A8T1SCG8"/>